<dbReference type="AlphaFoldDB" id="A0A418MUV8"/>
<dbReference type="PROSITE" id="PS51257">
    <property type="entry name" value="PROKAR_LIPOPROTEIN"/>
    <property type="match status" value="1"/>
</dbReference>
<protein>
    <recommendedName>
        <fullName evidence="4">DUF1795 domain-containing protein</fullName>
    </recommendedName>
</protein>
<dbReference type="InterPro" id="IPR044058">
    <property type="entry name" value="Lipoprotein_23"/>
</dbReference>
<gene>
    <name evidence="2" type="ORF">D2L64_13710</name>
</gene>
<sequence>MVRRGMIAAAVLVAGVLTGCGADGSSGDAEPTAGTATGSPWHDEVAAATGSGPVGAGTPCPLPVTFQLADGWRAAPVEIPDDADDPELAAALAEALIRRGGATVRCEVDGRSVTPGFLRVYTTEGAPRPALEAFVDAGRQVTEPQYRQRRSGDLDVLEASWLSHRELLDENMREWALAVQVGGQTVLIGASSTSFGDPVEVLPAYRLARETLAATS</sequence>
<organism evidence="2 3">
    <name type="scientific">Micromonospora radicis</name>
    <dbReference type="NCBI Taxonomy" id="1894971"/>
    <lineage>
        <taxon>Bacteria</taxon>
        <taxon>Bacillati</taxon>
        <taxon>Actinomycetota</taxon>
        <taxon>Actinomycetes</taxon>
        <taxon>Micromonosporales</taxon>
        <taxon>Micromonosporaceae</taxon>
        <taxon>Micromonospora</taxon>
    </lineage>
</organism>
<dbReference type="Pfam" id="PF18966">
    <property type="entry name" value="Lipoprotein_23"/>
    <property type="match status" value="1"/>
</dbReference>
<comment type="caution">
    <text evidence="2">The sequence shown here is derived from an EMBL/GenBank/DDBJ whole genome shotgun (WGS) entry which is preliminary data.</text>
</comment>
<accession>A0A418MUV8</accession>
<feature type="signal peptide" evidence="1">
    <location>
        <begin position="1"/>
        <end position="22"/>
    </location>
</feature>
<feature type="chain" id="PRO_5018997133" description="DUF1795 domain-containing protein" evidence="1">
    <location>
        <begin position="23"/>
        <end position="216"/>
    </location>
</feature>
<name>A0A418MUV8_9ACTN</name>
<evidence type="ECO:0000313" key="3">
    <source>
        <dbReference type="Proteomes" id="UP000283832"/>
    </source>
</evidence>
<evidence type="ECO:0000256" key="1">
    <source>
        <dbReference type="SAM" id="SignalP"/>
    </source>
</evidence>
<evidence type="ECO:0008006" key="4">
    <source>
        <dbReference type="Google" id="ProtNLM"/>
    </source>
</evidence>
<reference evidence="2 3" key="1">
    <citation type="submission" date="2018-08" db="EMBL/GenBank/DDBJ databases">
        <title>Jishengella sp. nov., isolated from a root of Azadirachta indica A. Juss. var. siamensis Valenton.</title>
        <authorList>
            <person name="Kuncharoen N."/>
            <person name="Tanasupawat S."/>
            <person name="Kudo T."/>
            <person name="Ohkuma M."/>
        </authorList>
    </citation>
    <scope>NUCLEOTIDE SEQUENCE [LARGE SCALE GENOMIC DNA]</scope>
    <source>
        <strain evidence="2 3">AZ1-13</strain>
    </source>
</reference>
<keyword evidence="3" id="KW-1185">Reference proteome</keyword>
<dbReference type="EMBL" id="QXEC01000011">
    <property type="protein sequence ID" value="RIV38073.1"/>
    <property type="molecule type" value="Genomic_DNA"/>
</dbReference>
<dbReference type="Proteomes" id="UP000283832">
    <property type="component" value="Unassembled WGS sequence"/>
</dbReference>
<proteinExistence type="predicted"/>
<dbReference type="OrthoDB" id="3695526at2"/>
<evidence type="ECO:0000313" key="2">
    <source>
        <dbReference type="EMBL" id="RIV38073.1"/>
    </source>
</evidence>
<keyword evidence="1" id="KW-0732">Signal</keyword>